<protein>
    <submittedName>
        <fullName evidence="2">Uncharacterized protein</fullName>
    </submittedName>
</protein>
<name>A0A422MRC3_9TRYP</name>
<organism evidence="2 3">
    <name type="scientific">Trypanosoma conorhini</name>
    <dbReference type="NCBI Taxonomy" id="83891"/>
    <lineage>
        <taxon>Eukaryota</taxon>
        <taxon>Discoba</taxon>
        <taxon>Euglenozoa</taxon>
        <taxon>Kinetoplastea</taxon>
        <taxon>Metakinetoplastina</taxon>
        <taxon>Trypanosomatida</taxon>
        <taxon>Trypanosomatidae</taxon>
        <taxon>Trypanosoma</taxon>
    </lineage>
</organism>
<feature type="region of interest" description="Disordered" evidence="1">
    <location>
        <begin position="85"/>
        <end position="105"/>
    </location>
</feature>
<keyword evidence="3" id="KW-1185">Reference proteome</keyword>
<dbReference type="RefSeq" id="XP_029223147.1">
    <property type="nucleotide sequence ID" value="XM_029376722.1"/>
</dbReference>
<evidence type="ECO:0000256" key="1">
    <source>
        <dbReference type="SAM" id="MobiDB-lite"/>
    </source>
</evidence>
<dbReference type="Proteomes" id="UP000284403">
    <property type="component" value="Unassembled WGS sequence"/>
</dbReference>
<comment type="caution">
    <text evidence="2">The sequence shown here is derived from an EMBL/GenBank/DDBJ whole genome shotgun (WGS) entry which is preliminary data.</text>
</comment>
<reference evidence="2 3" key="1">
    <citation type="journal article" date="2018" name="BMC Genomics">
        <title>Genomic comparison of Trypanosoma conorhini and Trypanosoma rangeli to Trypanosoma cruzi strains of high and low virulence.</title>
        <authorList>
            <person name="Bradwell K.R."/>
            <person name="Koparde V.N."/>
            <person name="Matveyev A.V."/>
            <person name="Serrano M.G."/>
            <person name="Alves J.M."/>
            <person name="Parikh H."/>
            <person name="Huang B."/>
            <person name="Lee V."/>
            <person name="Espinosa-Alvarez O."/>
            <person name="Ortiz P.A."/>
            <person name="Costa-Martins A.G."/>
            <person name="Teixeira M.M."/>
            <person name="Buck G.A."/>
        </authorList>
    </citation>
    <scope>NUCLEOTIDE SEQUENCE [LARGE SCALE GENOMIC DNA]</scope>
    <source>
        <strain evidence="2 3">025E</strain>
    </source>
</reference>
<sequence length="105" mass="11006">MSAVAAWHLVKAIHEAPAFLGVHANASMRAGPTLRLGLPFANGVHLKFGCSAAVKDSLEKVEGLLALMGFRESFVGTTQHTPVVGEGFTGAQRPASPQPLCRSRA</sequence>
<dbReference type="AlphaFoldDB" id="A0A422MRC3"/>
<evidence type="ECO:0000313" key="3">
    <source>
        <dbReference type="Proteomes" id="UP000284403"/>
    </source>
</evidence>
<dbReference type="GeneID" id="40323530"/>
<gene>
    <name evidence="2" type="ORF">Tco025E_09919</name>
</gene>
<proteinExistence type="predicted"/>
<dbReference type="EMBL" id="MKKU01001377">
    <property type="protein sequence ID" value="RNE95753.1"/>
    <property type="molecule type" value="Genomic_DNA"/>
</dbReference>
<accession>A0A422MRC3</accession>
<evidence type="ECO:0000313" key="2">
    <source>
        <dbReference type="EMBL" id="RNE95753.1"/>
    </source>
</evidence>